<comment type="similarity">
    <text evidence="1">Belongs to the YciI family.</text>
</comment>
<dbReference type="RefSeq" id="WP_047897510.1">
    <property type="nucleotide sequence ID" value="NZ_AEJF01000232.1"/>
</dbReference>
<dbReference type="Pfam" id="PF03795">
    <property type="entry name" value="YCII"/>
    <property type="match status" value="1"/>
</dbReference>
<dbReference type="InterPro" id="IPR011008">
    <property type="entry name" value="Dimeric_a/b-barrel"/>
</dbReference>
<dbReference type="PANTHER" id="PTHR35174">
    <property type="entry name" value="BLL7171 PROTEIN-RELATED"/>
    <property type="match status" value="1"/>
</dbReference>
<proteinExistence type="inferred from homology"/>
<sequence>MSYLLLIAEPVGQRAERSQAEGKLLYERMVEFGAELKERGLLIASESLATGGVRVKKRDGQTSMIDGPYAEAKEMIGGFYMLDCTTKEQAIEIATACPAAEWCEVEVRKVGPCWE</sequence>
<accession>A0A0J1FMJ4</accession>
<dbReference type="PATRIC" id="fig|908627.4.peg.8655"/>
<evidence type="ECO:0000256" key="1">
    <source>
        <dbReference type="ARBA" id="ARBA00007689"/>
    </source>
</evidence>
<name>A0A0J1FMJ4_9BURK</name>
<feature type="domain" description="YCII-related" evidence="2">
    <location>
        <begin position="16"/>
        <end position="110"/>
    </location>
</feature>
<dbReference type="Proteomes" id="UP000035963">
    <property type="component" value="Unassembled WGS sequence"/>
</dbReference>
<organism evidence="3 4">
    <name type="scientific">Caballeronia mineralivorans PML1(12)</name>
    <dbReference type="NCBI Taxonomy" id="908627"/>
    <lineage>
        <taxon>Bacteria</taxon>
        <taxon>Pseudomonadati</taxon>
        <taxon>Pseudomonadota</taxon>
        <taxon>Betaproteobacteria</taxon>
        <taxon>Burkholderiales</taxon>
        <taxon>Burkholderiaceae</taxon>
        <taxon>Caballeronia</taxon>
    </lineage>
</organism>
<keyword evidence="4" id="KW-1185">Reference proteome</keyword>
<evidence type="ECO:0000313" key="3">
    <source>
        <dbReference type="EMBL" id="KLU20948.1"/>
    </source>
</evidence>
<dbReference type="Gene3D" id="3.30.70.1060">
    <property type="entry name" value="Dimeric alpha+beta barrel"/>
    <property type="match status" value="1"/>
</dbReference>
<dbReference type="OrthoDB" id="9807535at2"/>
<gene>
    <name evidence="3" type="ORF">EOS_38645</name>
</gene>
<evidence type="ECO:0000259" key="2">
    <source>
        <dbReference type="Pfam" id="PF03795"/>
    </source>
</evidence>
<dbReference type="AlphaFoldDB" id="A0A0J1FMJ4"/>
<evidence type="ECO:0000313" key="4">
    <source>
        <dbReference type="Proteomes" id="UP000035963"/>
    </source>
</evidence>
<protein>
    <submittedName>
        <fullName evidence="3">Dehydrogenase</fullName>
    </submittedName>
</protein>
<dbReference type="PANTHER" id="PTHR35174:SF3">
    <property type="entry name" value="BLL7171 PROTEIN"/>
    <property type="match status" value="1"/>
</dbReference>
<dbReference type="EMBL" id="AEJF01000232">
    <property type="protein sequence ID" value="KLU20948.1"/>
    <property type="molecule type" value="Genomic_DNA"/>
</dbReference>
<reference evidence="3 4" key="1">
    <citation type="journal article" date="2015" name="Genome Announc.">
        <title>Draft Genome Sequence of Burkholderia sp. Strain PML1(12), an Ectomycorrhizosphere-Inhabiting Bacterium with Effective Mineral-Weathering Ability.</title>
        <authorList>
            <person name="Uroz S."/>
            <person name="Oger P."/>
        </authorList>
    </citation>
    <scope>NUCLEOTIDE SEQUENCE [LARGE SCALE GENOMIC DNA]</scope>
    <source>
        <strain evidence="4">PML1(12)</strain>
    </source>
</reference>
<comment type="caution">
    <text evidence="3">The sequence shown here is derived from an EMBL/GenBank/DDBJ whole genome shotgun (WGS) entry which is preliminary data.</text>
</comment>
<dbReference type="SUPFAM" id="SSF54909">
    <property type="entry name" value="Dimeric alpha+beta barrel"/>
    <property type="match status" value="1"/>
</dbReference>
<dbReference type="InterPro" id="IPR005545">
    <property type="entry name" value="YCII"/>
</dbReference>